<dbReference type="Gene3D" id="3.20.20.300">
    <property type="entry name" value="Glycoside hydrolase, family 3, N-terminal domain"/>
    <property type="match status" value="1"/>
</dbReference>
<dbReference type="InterPro" id="IPR050226">
    <property type="entry name" value="NagZ_Beta-hexosaminidase"/>
</dbReference>
<comment type="caution">
    <text evidence="5">The sequence shown here is derived from an EMBL/GenBank/DDBJ whole genome shotgun (WGS) entry which is preliminary data.</text>
</comment>
<comment type="similarity">
    <text evidence="1">Belongs to the glycosyl hydrolase 3 family.</text>
</comment>
<sequence>MALECQAEQTYITDEEVQDMGEHWRQYSLREKIGQLFVFGFHGQRPSADIEALIEEYGVGGIIYFTRNIVDAKQVHELSVSLMETAERAGKTPMFIAVDQEGGMVSRLVRGVTLMPGNMALGAAGSAGGVFETAAITGEQLRAVGINLNYAPCVDVNNNPDNPVINVRSYSDRPEVVGELGLAAVRGYQRSGVSATIKHFPGHGDTSVDSHRDLPVLPHDRERLEAIELVPFRMAAPETDMIMTAHVCLPALDPSGVPSTLSKSVLSGLLREEIGYEGVIVTDCLEMNAIDTFYGPARGAIMALQAGADMVLICHTASKQRAALEAVVAAVESGELTEERIDASLLRIMKLKAKREVGKPLGEWASVEPQLNTPDQQEAARSWSEASVTLVKNEAGLLPLKRGARTLVLWPAIVAVSDADELLTDDGTLGGRLASRMPEVSERRIGADDALEGLDAFEQIVFVSYDAAKHADEREAAAQLLAAAADRTVAVSVRNPLDLLVYPEVSAFLAVYECRPLALESAARALLGEFEPQGKLPLTLSEQYPFGWRRQ</sequence>
<dbReference type="InterPro" id="IPR036962">
    <property type="entry name" value="Glyco_hydro_3_N_sf"/>
</dbReference>
<feature type="domain" description="Glycoside hydrolase family 3 N-terminal" evidence="4">
    <location>
        <begin position="29"/>
        <end position="351"/>
    </location>
</feature>
<dbReference type="Proteomes" id="UP000256304">
    <property type="component" value="Unassembled WGS sequence"/>
</dbReference>
<keyword evidence="3" id="KW-0326">Glycosidase</keyword>
<dbReference type="PANTHER" id="PTHR30480:SF16">
    <property type="entry name" value="GLYCOSIDE HYDROLASE FAMILY 3 DOMAIN PROTEIN"/>
    <property type="match status" value="1"/>
</dbReference>
<dbReference type="SUPFAM" id="SSF52279">
    <property type="entry name" value="Beta-D-glucan exohydrolase, C-terminal domain"/>
    <property type="match status" value="1"/>
</dbReference>
<evidence type="ECO:0000256" key="2">
    <source>
        <dbReference type="ARBA" id="ARBA00022801"/>
    </source>
</evidence>
<dbReference type="Gene3D" id="3.40.50.1700">
    <property type="entry name" value="Glycoside hydrolase family 3 C-terminal domain"/>
    <property type="match status" value="1"/>
</dbReference>
<dbReference type="InterPro" id="IPR036881">
    <property type="entry name" value="Glyco_hydro_3_C_sf"/>
</dbReference>
<dbReference type="GO" id="GO:0009254">
    <property type="term" value="P:peptidoglycan turnover"/>
    <property type="evidence" value="ECO:0007669"/>
    <property type="project" value="TreeGrafter"/>
</dbReference>
<dbReference type="Pfam" id="PF00933">
    <property type="entry name" value="Glyco_hydro_3"/>
    <property type="match status" value="1"/>
</dbReference>
<evidence type="ECO:0000313" key="6">
    <source>
        <dbReference type="Proteomes" id="UP000256304"/>
    </source>
</evidence>
<accession>A0A3D9S2P4</accession>
<evidence type="ECO:0000313" key="5">
    <source>
        <dbReference type="EMBL" id="REE86142.1"/>
    </source>
</evidence>
<dbReference type="PANTHER" id="PTHR30480">
    <property type="entry name" value="BETA-HEXOSAMINIDASE-RELATED"/>
    <property type="match status" value="1"/>
</dbReference>
<dbReference type="EMBL" id="QTTN01000011">
    <property type="protein sequence ID" value="REE86142.1"/>
    <property type="molecule type" value="Genomic_DNA"/>
</dbReference>
<proteinExistence type="inferred from homology"/>
<reference evidence="5 6" key="1">
    <citation type="submission" date="2018-08" db="EMBL/GenBank/DDBJ databases">
        <title>Genomic Encyclopedia of Type Strains, Phase III (KMG-III): the genomes of soil and plant-associated and newly described type strains.</title>
        <authorList>
            <person name="Whitman W."/>
        </authorList>
    </citation>
    <scope>NUCLEOTIDE SEQUENCE [LARGE SCALE GENOMIC DNA]</scope>
    <source>
        <strain evidence="5 6">CGMCC 1.10966</strain>
    </source>
</reference>
<protein>
    <submittedName>
        <fullName evidence="5">Beta-N-acetylhexosaminidase</fullName>
    </submittedName>
</protein>
<dbReference type="InterPro" id="IPR017853">
    <property type="entry name" value="GH"/>
</dbReference>
<organism evidence="5 6">
    <name type="scientific">Paenibacillus taihuensis</name>
    <dbReference type="NCBI Taxonomy" id="1156355"/>
    <lineage>
        <taxon>Bacteria</taxon>
        <taxon>Bacillati</taxon>
        <taxon>Bacillota</taxon>
        <taxon>Bacilli</taxon>
        <taxon>Bacillales</taxon>
        <taxon>Paenibacillaceae</taxon>
        <taxon>Paenibacillus</taxon>
    </lineage>
</organism>
<evidence type="ECO:0000259" key="4">
    <source>
        <dbReference type="Pfam" id="PF00933"/>
    </source>
</evidence>
<dbReference type="SUPFAM" id="SSF51445">
    <property type="entry name" value="(Trans)glycosidases"/>
    <property type="match status" value="1"/>
</dbReference>
<name>A0A3D9S2P4_9BACL</name>
<dbReference type="InterPro" id="IPR001764">
    <property type="entry name" value="Glyco_hydro_3_N"/>
</dbReference>
<dbReference type="AlphaFoldDB" id="A0A3D9S2P4"/>
<keyword evidence="2" id="KW-0378">Hydrolase</keyword>
<keyword evidence="6" id="KW-1185">Reference proteome</keyword>
<dbReference type="GO" id="GO:0005975">
    <property type="term" value="P:carbohydrate metabolic process"/>
    <property type="evidence" value="ECO:0007669"/>
    <property type="project" value="InterPro"/>
</dbReference>
<evidence type="ECO:0000256" key="3">
    <source>
        <dbReference type="ARBA" id="ARBA00023295"/>
    </source>
</evidence>
<dbReference type="RefSeq" id="WP_342772819.1">
    <property type="nucleotide sequence ID" value="NZ_QTTN01000011.1"/>
</dbReference>
<gene>
    <name evidence="5" type="ORF">A8990_11139</name>
</gene>
<dbReference type="GO" id="GO:0004553">
    <property type="term" value="F:hydrolase activity, hydrolyzing O-glycosyl compounds"/>
    <property type="evidence" value="ECO:0007669"/>
    <property type="project" value="InterPro"/>
</dbReference>
<evidence type="ECO:0000256" key="1">
    <source>
        <dbReference type="ARBA" id="ARBA00005336"/>
    </source>
</evidence>